<evidence type="ECO:0000313" key="3">
    <source>
        <dbReference type="Proteomes" id="UP000037460"/>
    </source>
</evidence>
<comment type="caution">
    <text evidence="2">The sequence shown here is derived from an EMBL/GenBank/DDBJ whole genome shotgun (WGS) entry which is preliminary data.</text>
</comment>
<evidence type="ECO:0000313" key="2">
    <source>
        <dbReference type="EMBL" id="KOO30123.1"/>
    </source>
</evidence>
<keyword evidence="3" id="KW-1185">Reference proteome</keyword>
<organism evidence="2 3">
    <name type="scientific">Chrysochromulina tobinii</name>
    <dbReference type="NCBI Taxonomy" id="1460289"/>
    <lineage>
        <taxon>Eukaryota</taxon>
        <taxon>Haptista</taxon>
        <taxon>Haptophyta</taxon>
        <taxon>Prymnesiophyceae</taxon>
        <taxon>Prymnesiales</taxon>
        <taxon>Chrysochromulinaceae</taxon>
        <taxon>Chrysochromulina</taxon>
    </lineage>
</organism>
<dbReference type="EMBL" id="JWZX01002287">
    <property type="protein sequence ID" value="KOO30123.1"/>
    <property type="molecule type" value="Genomic_DNA"/>
</dbReference>
<gene>
    <name evidence="2" type="ORF">Ctob_012497</name>
</gene>
<accession>A0A0M0JVH4</accession>
<sequence>MGGSSSRELEAAQSQVRRLTGELQKASQQLKVQQSGAALKLAAEAAEQQLKKELQAKSQLLEKTTGELSTLRGVSAELPRFKQEVAAAKEAEMRARRAEADKGVLVSELQAQLMQSKADLEQLFGKLKFAEAEKGATLRKSASVSEDRRLLADQQREAAEASARLVAEASAALGSSVMGSHPVFGELIADFGYKRLYRGSPTTLWAGTMLWERQRAFRQERANLIAAAKAKSKATGWPGAIAVVERSSSGSEASAPTGHGGGTAIGTLIDGQHRLGAAHLLAQRGKLDGALASILVEVYPPMEEQGVKDLFTEINRAEPVLLVDLPEGGASDQDNAILTAAAEELAQRYPAMFKPSHGCRPPHLNVDVLRAELHRAEVLSRHKLASAAELLDWVDKANRDLGARSDEQWASTGARAKSETALGNALSKARQNAFYLGMGWDWLK</sequence>
<keyword evidence="1" id="KW-0175">Coiled coil</keyword>
<feature type="coiled-coil region" evidence="1">
    <location>
        <begin position="9"/>
        <end position="133"/>
    </location>
</feature>
<dbReference type="AlphaFoldDB" id="A0A0M0JVH4"/>
<dbReference type="OrthoDB" id="204494at2759"/>
<proteinExistence type="predicted"/>
<evidence type="ECO:0000256" key="1">
    <source>
        <dbReference type="SAM" id="Coils"/>
    </source>
</evidence>
<protein>
    <submittedName>
        <fullName evidence="2">Uncharacterized protein</fullName>
    </submittedName>
</protein>
<name>A0A0M0JVH4_9EUKA</name>
<reference evidence="3" key="1">
    <citation type="journal article" date="2015" name="PLoS Genet.">
        <title>Genome Sequence and Transcriptome Analyses of Chrysochromulina tobin: Metabolic Tools for Enhanced Algal Fitness in the Prominent Order Prymnesiales (Haptophyceae).</title>
        <authorList>
            <person name="Hovde B.T."/>
            <person name="Deodato C.R."/>
            <person name="Hunsperger H.M."/>
            <person name="Ryken S.A."/>
            <person name="Yost W."/>
            <person name="Jha R.K."/>
            <person name="Patterson J."/>
            <person name="Monnat R.J. Jr."/>
            <person name="Barlow S.B."/>
            <person name="Starkenburg S.R."/>
            <person name="Cattolico R.A."/>
        </authorList>
    </citation>
    <scope>NUCLEOTIDE SEQUENCE</scope>
    <source>
        <strain evidence="3">CCMP291</strain>
    </source>
</reference>
<dbReference type="Proteomes" id="UP000037460">
    <property type="component" value="Unassembled WGS sequence"/>
</dbReference>